<name>A0A8J2SAF7_9STRA</name>
<dbReference type="Gene3D" id="1.25.40.10">
    <property type="entry name" value="Tetratricopeptide repeat domain"/>
    <property type="match status" value="1"/>
</dbReference>
<protein>
    <submittedName>
        <fullName evidence="1">Uncharacterized protein</fullName>
    </submittedName>
</protein>
<proteinExistence type="predicted"/>
<dbReference type="AlphaFoldDB" id="A0A8J2SAF7"/>
<organism evidence="1 2">
    <name type="scientific">Pelagomonas calceolata</name>
    <dbReference type="NCBI Taxonomy" id="35677"/>
    <lineage>
        <taxon>Eukaryota</taxon>
        <taxon>Sar</taxon>
        <taxon>Stramenopiles</taxon>
        <taxon>Ochrophyta</taxon>
        <taxon>Pelagophyceae</taxon>
        <taxon>Pelagomonadales</taxon>
        <taxon>Pelagomonadaceae</taxon>
        <taxon>Pelagomonas</taxon>
    </lineage>
</organism>
<dbReference type="EMBL" id="CAKKNE010000001">
    <property type="protein sequence ID" value="CAH0364624.1"/>
    <property type="molecule type" value="Genomic_DNA"/>
</dbReference>
<dbReference type="Pfam" id="PF13374">
    <property type="entry name" value="TPR_10"/>
    <property type="match status" value="3"/>
</dbReference>
<evidence type="ECO:0000313" key="1">
    <source>
        <dbReference type="EMBL" id="CAH0364624.1"/>
    </source>
</evidence>
<dbReference type="InterPro" id="IPR010770">
    <property type="entry name" value="Ecd"/>
</dbReference>
<gene>
    <name evidence="1" type="ORF">PECAL_1P09960</name>
</gene>
<dbReference type="InterPro" id="IPR011990">
    <property type="entry name" value="TPR-like_helical_dom_sf"/>
</dbReference>
<dbReference type="Pfam" id="PF07093">
    <property type="entry name" value="SGT1"/>
    <property type="match status" value="1"/>
</dbReference>
<dbReference type="Proteomes" id="UP000789595">
    <property type="component" value="Unassembled WGS sequence"/>
</dbReference>
<sequence length="708" mass="77536">MEEDLQKLLQGLQALTGGDGPTLDAFVSRDAAELLRERGTAPISEDDRVRYEVHPLDDAPIDQLLNTVSKQMNEWSGAHAWRDAGAPCASLQKCKAHVAASITISDLDDEWLLVSLLADLTRMERVACRVTDSDGEFLLVDAADHLPDWLEPESAVGRTWLVAGSIAVVLDEPGGPLPLQKGLGLCCSSRDNAASREATSALRRRERSLKEGAQTCVLGRRQNVVVSMPSHAWRVFRRAPRLLGPAAAKAPRRAPSSKSTTEGIVRLSKASYARLSASTDDIGAALAAGLDIIRKAPSARERELLKSDTLQPAETDVDDASWLQVDQETLERKCSAVATPNDVVSGVHDFLEEDNEEETMQPVAVDGEAVAALLRGEAAPARPPDAEVMDVLRGLRDAAGAHATAVAVDGPDSDDEVEEDDVYAAQLEAELATTEMAQSFDRPTDDDDAPVDVDFNLVRKAEENNLDGKAKNERFKRWYACSLCEQEYHGVVRCALGWACWKTYVGRPETDWARRDAITQLGTGLSAAKHHKTALSVREAELSMERRLGGSEHAMLTAQTNLAITYGELGNMEKALSMERDIYSGRLKLHGEEHENTAIAASNYAISLNELRRFKEAKAFLRKTMPVARRAIGESHELTLKLRRNYAQSLWRDDGATLDDLREAVTMLEDTARTARRVLGGAHPITTGIEHEMRDARAVLRAREPPDA</sequence>
<reference evidence="1" key="1">
    <citation type="submission" date="2021-11" db="EMBL/GenBank/DDBJ databases">
        <authorList>
            <consortium name="Genoscope - CEA"/>
            <person name="William W."/>
        </authorList>
    </citation>
    <scope>NUCLEOTIDE SEQUENCE</scope>
</reference>
<evidence type="ECO:0000313" key="2">
    <source>
        <dbReference type="Proteomes" id="UP000789595"/>
    </source>
</evidence>
<keyword evidence="2" id="KW-1185">Reference proteome</keyword>
<dbReference type="OrthoDB" id="27237at2759"/>
<dbReference type="SUPFAM" id="SSF48452">
    <property type="entry name" value="TPR-like"/>
    <property type="match status" value="1"/>
</dbReference>
<dbReference type="PANTHER" id="PTHR13060:SF0">
    <property type="entry name" value="PROTEIN ECDYSONELESS HOMOLOG"/>
    <property type="match status" value="1"/>
</dbReference>
<accession>A0A8J2SAF7</accession>
<dbReference type="GO" id="GO:0005634">
    <property type="term" value="C:nucleus"/>
    <property type="evidence" value="ECO:0007669"/>
    <property type="project" value="TreeGrafter"/>
</dbReference>
<comment type="caution">
    <text evidence="1">The sequence shown here is derived from an EMBL/GenBank/DDBJ whole genome shotgun (WGS) entry which is preliminary data.</text>
</comment>
<dbReference type="PANTHER" id="PTHR13060">
    <property type="entry name" value="SGT1 PROTEIN HSGT1 SUPPRESSOR OF GCR2"/>
    <property type="match status" value="1"/>
</dbReference>